<evidence type="ECO:0000313" key="8">
    <source>
        <dbReference type="Proteomes" id="UP001199916"/>
    </source>
</evidence>
<dbReference type="Pfam" id="PF13416">
    <property type="entry name" value="SBP_bac_8"/>
    <property type="match status" value="1"/>
</dbReference>
<feature type="chain" id="PRO_5044993411" description="Maltodextrin-binding protein" evidence="5">
    <location>
        <begin position="22"/>
        <end position="431"/>
    </location>
</feature>
<evidence type="ECO:0000256" key="3">
    <source>
        <dbReference type="ARBA" id="ARBA00022597"/>
    </source>
</evidence>
<keyword evidence="5" id="KW-1003">Cell membrane</keyword>
<comment type="similarity">
    <text evidence="1 5">Belongs to the bacterial solute-binding protein 1 family.</text>
</comment>
<dbReference type="SUPFAM" id="SSF53850">
    <property type="entry name" value="Periplasmic binding protein-like II"/>
    <property type="match status" value="1"/>
</dbReference>
<dbReference type="EMBL" id="JAJNBZ010000023">
    <property type="protein sequence ID" value="MCE5172046.1"/>
    <property type="molecule type" value="Genomic_DNA"/>
</dbReference>
<dbReference type="PANTHER" id="PTHR30061:SF50">
    <property type="entry name" value="MALTOSE_MALTODEXTRIN-BINDING PERIPLASMIC PROTEIN"/>
    <property type="match status" value="1"/>
</dbReference>
<keyword evidence="2 5" id="KW-0813">Transport</keyword>
<evidence type="ECO:0000256" key="2">
    <source>
        <dbReference type="ARBA" id="ARBA00022448"/>
    </source>
</evidence>
<keyword evidence="8" id="KW-1185">Reference proteome</keyword>
<feature type="signal peptide" evidence="5">
    <location>
        <begin position="1"/>
        <end position="21"/>
    </location>
</feature>
<keyword evidence="5" id="KW-0449">Lipoprotein</keyword>
<dbReference type="PRINTS" id="PR00181">
    <property type="entry name" value="MALTOSEBP"/>
</dbReference>
<comment type="caution">
    <text evidence="7">The sequence shown here is derived from an EMBL/GenBank/DDBJ whole genome shotgun (WGS) entry which is preliminary data.</text>
</comment>
<dbReference type="InterPro" id="IPR006060">
    <property type="entry name" value="Maltose/Cyclodextrin-bd"/>
</dbReference>
<evidence type="ECO:0000256" key="6">
    <source>
        <dbReference type="SAM" id="MobiDB-lite"/>
    </source>
</evidence>
<evidence type="ECO:0000256" key="1">
    <source>
        <dbReference type="ARBA" id="ARBA00008520"/>
    </source>
</evidence>
<evidence type="ECO:0000256" key="4">
    <source>
        <dbReference type="ARBA" id="ARBA00022729"/>
    </source>
</evidence>
<dbReference type="Proteomes" id="UP001199916">
    <property type="component" value="Unassembled WGS sequence"/>
</dbReference>
<sequence length="431" mass="46833">MSKRFLISTLMAALFSMLLLTACGSQDMNLPATQEQGNEGQHSATQGGLQPEQGAELLVWESKGPELDFLKAVAASFEQEYGVKVKVEAVPSIDSVTKLTTDGPAGIGADVFSAPHDHLGNAVMAGLVLQNDVFDEHAKNEFMSSAIEGVSYEGVLYGFPTAIDTYALYYNKKLLKKAPATYDELIQFAQTYNDPKNKKYAFMWNVGQLYQSYSFLAGYGGYVFGNGGTDANDIGLNSEKSVAGAKYLQSLKKILPININDINDNIITGFFVEGKTAAVINGPWLMTDLTNANMDYGVVPLPLLPNGEHPNSMSGIRALYVNSYTEYPAAAKLFASYATTKKNGTKRFEMTTQLPPRKDIMDEPIIAEDANALAFLEQAKHSTPMPSIPEMGNVWVPAGAALAAMWNDNQEPSVVLNKAVEQIKTAMQTKK</sequence>
<dbReference type="CDD" id="cd13586">
    <property type="entry name" value="PBP2_Maltose_binding_like"/>
    <property type="match status" value="1"/>
</dbReference>
<dbReference type="PANTHER" id="PTHR30061">
    <property type="entry name" value="MALTOSE-BINDING PERIPLASMIC PROTEIN"/>
    <property type="match status" value="1"/>
</dbReference>
<feature type="compositionally biased region" description="Polar residues" evidence="6">
    <location>
        <begin position="30"/>
        <end position="48"/>
    </location>
</feature>
<comment type="subcellular location">
    <subcellularLocation>
        <location evidence="5">Cell membrane</location>
        <topology evidence="5">Lipid-anchor</topology>
    </subcellularLocation>
</comment>
<evidence type="ECO:0000256" key="5">
    <source>
        <dbReference type="RuleBase" id="RU365005"/>
    </source>
</evidence>
<dbReference type="PROSITE" id="PS51257">
    <property type="entry name" value="PROKAR_LIPOPROTEIN"/>
    <property type="match status" value="1"/>
</dbReference>
<protein>
    <recommendedName>
        <fullName evidence="5">Maltodextrin-binding protein</fullName>
    </recommendedName>
</protein>
<feature type="region of interest" description="Disordered" evidence="6">
    <location>
        <begin position="30"/>
        <end position="49"/>
    </location>
</feature>
<dbReference type="InterPro" id="IPR006059">
    <property type="entry name" value="SBP"/>
</dbReference>
<keyword evidence="3 5" id="KW-0762">Sugar transport</keyword>
<dbReference type="RefSeq" id="WP_233698342.1">
    <property type="nucleotide sequence ID" value="NZ_JAJNBZ010000023.1"/>
</dbReference>
<accession>A0ABS8YJS5</accession>
<gene>
    <name evidence="7" type="ORF">LQV63_22440</name>
</gene>
<reference evidence="7 8" key="1">
    <citation type="submission" date="2021-11" db="EMBL/GenBank/DDBJ databases">
        <title>Draft genome sequence of Paenibacillus profundus YoMME, a new Gram-positive bacteria with exoelectrogenic properties.</title>
        <authorList>
            <person name="Hubenova Y."/>
            <person name="Hubenova E."/>
            <person name="Manasiev Y."/>
            <person name="Peykov S."/>
            <person name="Mitov M."/>
        </authorList>
    </citation>
    <scope>NUCLEOTIDE SEQUENCE [LARGE SCALE GENOMIC DNA]</scope>
    <source>
        <strain evidence="7 8">YoMME</strain>
    </source>
</reference>
<name>A0ABS8YJS5_9BACL</name>
<keyword evidence="4 5" id="KW-0732">Signal</keyword>
<dbReference type="Gene3D" id="3.40.190.10">
    <property type="entry name" value="Periplasmic binding protein-like II"/>
    <property type="match status" value="2"/>
</dbReference>
<keyword evidence="5" id="KW-0472">Membrane</keyword>
<evidence type="ECO:0000313" key="7">
    <source>
        <dbReference type="EMBL" id="MCE5172046.1"/>
    </source>
</evidence>
<organism evidence="7 8">
    <name type="scientific">Paenibacillus profundus</name>
    <dbReference type="NCBI Taxonomy" id="1173085"/>
    <lineage>
        <taxon>Bacteria</taxon>
        <taxon>Bacillati</taxon>
        <taxon>Bacillota</taxon>
        <taxon>Bacilli</taxon>
        <taxon>Bacillales</taxon>
        <taxon>Paenibacillaceae</taxon>
        <taxon>Paenibacillus</taxon>
    </lineage>
</organism>
<proteinExistence type="inferred from homology"/>